<evidence type="ECO:0000256" key="1">
    <source>
        <dbReference type="SAM" id="Phobius"/>
    </source>
</evidence>
<feature type="transmembrane region" description="Helical" evidence="1">
    <location>
        <begin position="26"/>
        <end position="44"/>
    </location>
</feature>
<evidence type="ECO:0000313" key="2">
    <source>
        <dbReference type="EMBL" id="PIS17475.1"/>
    </source>
</evidence>
<evidence type="ECO:0000313" key="3">
    <source>
        <dbReference type="Proteomes" id="UP000229675"/>
    </source>
</evidence>
<dbReference type="Proteomes" id="UP000229675">
    <property type="component" value="Unassembled WGS sequence"/>
</dbReference>
<organism evidence="2 3">
    <name type="scientific">Candidatus Nealsonbacteria bacterium CG09_land_8_20_14_0_10_42_14</name>
    <dbReference type="NCBI Taxonomy" id="1974707"/>
    <lineage>
        <taxon>Bacteria</taxon>
        <taxon>Candidatus Nealsoniibacteriota</taxon>
    </lineage>
</organism>
<accession>A0A2H0WXY6</accession>
<keyword evidence="1" id="KW-0472">Membrane</keyword>
<reference evidence="3" key="1">
    <citation type="submission" date="2017-09" db="EMBL/GenBank/DDBJ databases">
        <title>Depth-based differentiation of microbial function through sediment-hosted aquifers and enrichment of novel symbionts in the deep terrestrial subsurface.</title>
        <authorList>
            <person name="Probst A.J."/>
            <person name="Ladd B."/>
            <person name="Jarett J.K."/>
            <person name="Geller-Mcgrath D.E."/>
            <person name="Sieber C.M.K."/>
            <person name="Emerson J.B."/>
            <person name="Anantharaman K."/>
            <person name="Thomas B.C."/>
            <person name="Malmstrom R."/>
            <person name="Stieglmeier M."/>
            <person name="Klingl A."/>
            <person name="Woyke T."/>
            <person name="Ryan C.M."/>
            <person name="Banfield J.F."/>
        </authorList>
    </citation>
    <scope>NUCLEOTIDE SEQUENCE [LARGE SCALE GENOMIC DNA]</scope>
</reference>
<gene>
    <name evidence="2" type="ORF">COT59_00440</name>
</gene>
<proteinExistence type="predicted"/>
<dbReference type="AlphaFoldDB" id="A0A2H0WXY6"/>
<dbReference type="EMBL" id="PEZD01000011">
    <property type="protein sequence ID" value="PIS17475.1"/>
    <property type="molecule type" value="Genomic_DNA"/>
</dbReference>
<protein>
    <submittedName>
        <fullName evidence="2">Uncharacterized protein</fullName>
    </submittedName>
</protein>
<keyword evidence="1" id="KW-0812">Transmembrane</keyword>
<keyword evidence="1" id="KW-1133">Transmembrane helix</keyword>
<comment type="caution">
    <text evidence="2">The sequence shown here is derived from an EMBL/GenBank/DDBJ whole genome shotgun (WGS) entry which is preliminary data.</text>
</comment>
<name>A0A2H0WXY6_9BACT</name>
<sequence>MTINALTNSLPQKFISISFPRFNLRVLWVSGFLLTAGLVGFYIFQVTEITKAGFLLSTYENNLTRFSQEGKNLEINYSQVNSLVNLETVLLSLNYEKVGQVHYLRIPASTVVAK</sequence>